<protein>
    <submittedName>
        <fullName evidence="1">Uncharacterized protein</fullName>
    </submittedName>
</protein>
<reference evidence="1 2" key="1">
    <citation type="submission" date="2017-10" db="EMBL/GenBank/DDBJ databases">
        <title>Comparative genomics between pathogenic Norcardia.</title>
        <authorList>
            <person name="Zeng L."/>
        </authorList>
    </citation>
    <scope>NUCLEOTIDE SEQUENCE [LARGE SCALE GENOMIC DNA]</scope>
    <source>
        <strain evidence="1 2">NC_YFY_NT001</strain>
    </source>
</reference>
<name>A0A291RLH6_9NOCA</name>
<dbReference type="RefSeq" id="WP_098695266.1">
    <property type="nucleotide sequence ID" value="NZ_JAAFZG010000007.1"/>
</dbReference>
<evidence type="ECO:0000313" key="1">
    <source>
        <dbReference type="EMBL" id="ATL68165.1"/>
    </source>
</evidence>
<dbReference type="EMBL" id="CP023778">
    <property type="protein sequence ID" value="ATL68165.1"/>
    <property type="molecule type" value="Genomic_DNA"/>
</dbReference>
<dbReference type="KEGG" id="ntp:CRH09_20225"/>
<sequence length="65" mass="7136">MFGVQKNSGTDGAGGSVTCPYTVDLNQPRPTDVPPLLFNYQLHQGHGCGTEKTLWNICRQRGYLP</sequence>
<evidence type="ECO:0000313" key="2">
    <source>
        <dbReference type="Proteomes" id="UP000221961"/>
    </source>
</evidence>
<accession>A0A291RLH6</accession>
<dbReference type="Proteomes" id="UP000221961">
    <property type="component" value="Chromosome"/>
</dbReference>
<dbReference type="AlphaFoldDB" id="A0A291RLH6"/>
<gene>
    <name evidence="1" type="ORF">CRH09_20225</name>
</gene>
<organism evidence="1 2">
    <name type="scientific">Nocardia terpenica</name>
    <dbReference type="NCBI Taxonomy" id="455432"/>
    <lineage>
        <taxon>Bacteria</taxon>
        <taxon>Bacillati</taxon>
        <taxon>Actinomycetota</taxon>
        <taxon>Actinomycetes</taxon>
        <taxon>Mycobacteriales</taxon>
        <taxon>Nocardiaceae</taxon>
        <taxon>Nocardia</taxon>
    </lineage>
</organism>
<proteinExistence type="predicted"/>